<protein>
    <submittedName>
        <fullName evidence="5">ES8L3 protein</fullName>
    </submittedName>
</protein>
<dbReference type="InterPro" id="IPR001452">
    <property type="entry name" value="SH3_domain"/>
</dbReference>
<dbReference type="InterPro" id="IPR036028">
    <property type="entry name" value="SH3-like_dom_sf"/>
</dbReference>
<sequence>AEHPEGLGIPAYVPVFSDGWLPPRELPPGTSPPAERVSAGATGGGATRVPERSDCGSPSQAPAATPRDSPEQGRPRSARELVRAREEFQGRNAQELTVRRGDVLQVLDGQKRWWLVQNSHGNKGYVPNNILEPPGSGDRTQDTTNQGSPPVLHPGSSPAEVTAWLQDKGFSRLYV</sequence>
<dbReference type="Gene3D" id="1.10.150.50">
    <property type="entry name" value="Transcription Factor, Ets-1"/>
    <property type="match status" value="1"/>
</dbReference>
<name>A0A7K7VDP1_EUDEL</name>
<dbReference type="GO" id="GO:0032587">
    <property type="term" value="C:ruffle membrane"/>
    <property type="evidence" value="ECO:0007669"/>
    <property type="project" value="TreeGrafter"/>
</dbReference>
<feature type="region of interest" description="Disordered" evidence="3">
    <location>
        <begin position="130"/>
        <end position="158"/>
    </location>
</feature>
<dbReference type="SMART" id="SM00326">
    <property type="entry name" value="SH3"/>
    <property type="match status" value="1"/>
</dbReference>
<organism evidence="5 6">
    <name type="scientific">Eudromia elegans</name>
    <name type="common">Elegant crested-tinamou</name>
    <dbReference type="NCBI Taxonomy" id="8805"/>
    <lineage>
        <taxon>Eukaryota</taxon>
        <taxon>Metazoa</taxon>
        <taxon>Chordata</taxon>
        <taxon>Craniata</taxon>
        <taxon>Vertebrata</taxon>
        <taxon>Euteleostomi</taxon>
        <taxon>Archelosauria</taxon>
        <taxon>Archosauria</taxon>
        <taxon>Dinosauria</taxon>
        <taxon>Saurischia</taxon>
        <taxon>Theropoda</taxon>
        <taxon>Coelurosauria</taxon>
        <taxon>Aves</taxon>
        <taxon>Palaeognathae</taxon>
        <taxon>Tinamiformes</taxon>
        <taxon>Tinamidae</taxon>
        <taxon>Eudromia</taxon>
    </lineage>
</organism>
<dbReference type="PROSITE" id="PS50002">
    <property type="entry name" value="SH3"/>
    <property type="match status" value="1"/>
</dbReference>
<evidence type="ECO:0000256" key="3">
    <source>
        <dbReference type="SAM" id="MobiDB-lite"/>
    </source>
</evidence>
<evidence type="ECO:0000313" key="5">
    <source>
        <dbReference type="EMBL" id="NXA39549.1"/>
    </source>
</evidence>
<evidence type="ECO:0000256" key="2">
    <source>
        <dbReference type="PROSITE-ProRule" id="PRU00192"/>
    </source>
</evidence>
<dbReference type="GO" id="GO:0031982">
    <property type="term" value="C:vesicle"/>
    <property type="evidence" value="ECO:0007669"/>
    <property type="project" value="TreeGrafter"/>
</dbReference>
<dbReference type="InterPro" id="IPR039801">
    <property type="entry name" value="EPS8-like"/>
</dbReference>
<dbReference type="AlphaFoldDB" id="A0A7K7VDP1"/>
<reference evidence="5 6" key="1">
    <citation type="submission" date="2019-09" db="EMBL/GenBank/DDBJ databases">
        <title>Bird 10,000 Genomes (B10K) Project - Family phase.</title>
        <authorList>
            <person name="Zhang G."/>
        </authorList>
    </citation>
    <scope>NUCLEOTIDE SEQUENCE [LARGE SCALE GENOMIC DNA]</scope>
    <source>
        <strain evidence="5">B10K-LSUMZ-16893</strain>
    </source>
</reference>
<feature type="domain" description="SH3" evidence="4">
    <location>
        <begin position="77"/>
        <end position="136"/>
    </location>
</feature>
<dbReference type="OrthoDB" id="4680325at2759"/>
<evidence type="ECO:0000256" key="1">
    <source>
        <dbReference type="ARBA" id="ARBA00022443"/>
    </source>
</evidence>
<keyword evidence="6" id="KW-1185">Reference proteome</keyword>
<dbReference type="InterPro" id="IPR013761">
    <property type="entry name" value="SAM/pointed_sf"/>
</dbReference>
<gene>
    <name evidence="5" type="primary">Eps8l3</name>
    <name evidence="5" type="ORF">EUDELE_R14581</name>
</gene>
<evidence type="ECO:0000259" key="4">
    <source>
        <dbReference type="PROSITE" id="PS50002"/>
    </source>
</evidence>
<dbReference type="Pfam" id="PF18016">
    <property type="entry name" value="SAM_3"/>
    <property type="match status" value="1"/>
</dbReference>
<dbReference type="GO" id="GO:0003779">
    <property type="term" value="F:actin binding"/>
    <property type="evidence" value="ECO:0007669"/>
    <property type="project" value="TreeGrafter"/>
</dbReference>
<keyword evidence="1 2" id="KW-0728">SH3 domain</keyword>
<dbReference type="PANTHER" id="PTHR12287:SF22">
    <property type="entry name" value="EPIDERMAL GROWTH FACTOR RECEPTOR KINASE SUBSTRATE 8-LIKE PROTEIN 3"/>
    <property type="match status" value="1"/>
</dbReference>
<proteinExistence type="predicted"/>
<comment type="caution">
    <text evidence="5">The sequence shown here is derived from an EMBL/GenBank/DDBJ whole genome shotgun (WGS) entry which is preliminary data.</text>
</comment>
<dbReference type="Proteomes" id="UP000533954">
    <property type="component" value="Unassembled WGS sequence"/>
</dbReference>
<dbReference type="EMBL" id="VZSX01000103">
    <property type="protein sequence ID" value="NXA39549.1"/>
    <property type="molecule type" value="Genomic_DNA"/>
</dbReference>
<feature type="region of interest" description="Disordered" evidence="3">
    <location>
        <begin position="1"/>
        <end position="84"/>
    </location>
</feature>
<dbReference type="GO" id="GO:0007266">
    <property type="term" value="P:Rho protein signal transduction"/>
    <property type="evidence" value="ECO:0007669"/>
    <property type="project" value="TreeGrafter"/>
</dbReference>
<feature type="non-terminal residue" evidence="5">
    <location>
        <position position="1"/>
    </location>
</feature>
<evidence type="ECO:0000313" key="6">
    <source>
        <dbReference type="Proteomes" id="UP000533954"/>
    </source>
</evidence>
<dbReference type="Pfam" id="PF07653">
    <property type="entry name" value="SH3_2"/>
    <property type="match status" value="1"/>
</dbReference>
<dbReference type="InterPro" id="IPR041418">
    <property type="entry name" value="SAM_3"/>
</dbReference>
<accession>A0A7K7VDP1</accession>
<feature type="non-terminal residue" evidence="5">
    <location>
        <position position="175"/>
    </location>
</feature>
<dbReference type="PANTHER" id="PTHR12287">
    <property type="entry name" value="EPIDERMAL GROWTH FACTOR RECEPTOR KINASE SUBSTRATE EPS8-RELATED PROTEIN"/>
    <property type="match status" value="1"/>
</dbReference>
<dbReference type="GO" id="GO:0035023">
    <property type="term" value="P:regulation of Rho protein signal transduction"/>
    <property type="evidence" value="ECO:0007669"/>
    <property type="project" value="TreeGrafter"/>
</dbReference>
<dbReference type="Gene3D" id="2.30.30.40">
    <property type="entry name" value="SH3 Domains"/>
    <property type="match status" value="1"/>
</dbReference>
<dbReference type="GO" id="GO:1900029">
    <property type="term" value="P:positive regulation of ruffle assembly"/>
    <property type="evidence" value="ECO:0007669"/>
    <property type="project" value="TreeGrafter"/>
</dbReference>
<dbReference type="SUPFAM" id="SSF50044">
    <property type="entry name" value="SH3-domain"/>
    <property type="match status" value="1"/>
</dbReference>
<feature type="compositionally biased region" description="Basic and acidic residues" evidence="3">
    <location>
        <begin position="68"/>
        <end position="84"/>
    </location>
</feature>